<dbReference type="Proteomes" id="UP001164250">
    <property type="component" value="Chromosome 3"/>
</dbReference>
<gene>
    <name evidence="1" type="ORF">Patl1_03673</name>
</gene>
<evidence type="ECO:0000313" key="1">
    <source>
        <dbReference type="EMBL" id="KAJ0101597.1"/>
    </source>
</evidence>
<evidence type="ECO:0000313" key="2">
    <source>
        <dbReference type="Proteomes" id="UP001164250"/>
    </source>
</evidence>
<accession>A0ACC1BR82</accession>
<protein>
    <submittedName>
        <fullName evidence="1">Uncharacterized protein</fullName>
    </submittedName>
</protein>
<name>A0ACC1BR82_9ROSI</name>
<proteinExistence type="predicted"/>
<sequence length="457" mass="50731">MAQPQETQDHQEVVEMSLKDEPVSATNKEEVAVAGDDLSLMLRIVKPENMEEDKIDYGFDSALLPKDFLRTCSECGKQFNSGKALGGHKRACLKKKNQPKLTIAKKVAAPVRVDHQEESGGGLNCYVCRQSFISLKSLYGHMRKHPEREWRGIQPPQPANDNGDNENVHRNIDHHDESYDGAAGSTMDLGKSLKTWTLRAKRGHRLSSEPRLSTSVSDDDDDDAEAMQQAVNDLLLLAEHRSNKQLGSGYGVLKIKEDGVNKKTEILKTVLEAELGKKNKRCNSEETWVENDNEEDSEMELSRKTKQLKKKKRRLTEFDDMDCVFGKHQALGGHVASHNKNKNNIIAKESSTSNAVSATEDGNCNNNGVENEQQTSGGDTEHQCNICSKIFQTGQALGGHKRCHWTGPAEAFSSSSQVTTSAGEVTQTTRNRLVLDFDLNDTPPEYFQIYGGETEAA</sequence>
<comment type="caution">
    <text evidence="1">The sequence shown here is derived from an EMBL/GenBank/DDBJ whole genome shotgun (WGS) entry which is preliminary data.</text>
</comment>
<reference evidence="2" key="1">
    <citation type="journal article" date="2023" name="G3 (Bethesda)">
        <title>Genome assembly and association tests identify interacting loci associated with vigor, precocity, and sex in interspecific pistachio rootstocks.</title>
        <authorList>
            <person name="Palmer W."/>
            <person name="Jacygrad E."/>
            <person name="Sagayaradj S."/>
            <person name="Cavanaugh K."/>
            <person name="Han R."/>
            <person name="Bertier L."/>
            <person name="Beede B."/>
            <person name="Kafkas S."/>
            <person name="Golino D."/>
            <person name="Preece J."/>
            <person name="Michelmore R."/>
        </authorList>
    </citation>
    <scope>NUCLEOTIDE SEQUENCE [LARGE SCALE GENOMIC DNA]</scope>
</reference>
<dbReference type="EMBL" id="CM047899">
    <property type="protein sequence ID" value="KAJ0101597.1"/>
    <property type="molecule type" value="Genomic_DNA"/>
</dbReference>
<keyword evidence="2" id="KW-1185">Reference proteome</keyword>
<organism evidence="1 2">
    <name type="scientific">Pistacia atlantica</name>
    <dbReference type="NCBI Taxonomy" id="434234"/>
    <lineage>
        <taxon>Eukaryota</taxon>
        <taxon>Viridiplantae</taxon>
        <taxon>Streptophyta</taxon>
        <taxon>Embryophyta</taxon>
        <taxon>Tracheophyta</taxon>
        <taxon>Spermatophyta</taxon>
        <taxon>Magnoliopsida</taxon>
        <taxon>eudicotyledons</taxon>
        <taxon>Gunneridae</taxon>
        <taxon>Pentapetalae</taxon>
        <taxon>rosids</taxon>
        <taxon>malvids</taxon>
        <taxon>Sapindales</taxon>
        <taxon>Anacardiaceae</taxon>
        <taxon>Pistacia</taxon>
    </lineage>
</organism>